<dbReference type="FunFam" id="2.60.120.200:FF:000198">
    <property type="entry name" value="Probable L-type lectin-domain containing receptor kinase S.5"/>
    <property type="match status" value="1"/>
</dbReference>
<dbReference type="Gene3D" id="2.60.120.200">
    <property type="match status" value="1"/>
</dbReference>
<keyword evidence="17" id="KW-0325">Glycoprotein</keyword>
<reference evidence="22 23" key="1">
    <citation type="journal article" date="2018" name="PLoS Genet.">
        <title>Population sequencing reveals clonal diversity and ancestral inbreeding in the grapevine cultivar Chardonnay.</title>
        <authorList>
            <person name="Roach M.J."/>
            <person name="Johnson D.L."/>
            <person name="Bohlmann J."/>
            <person name="van Vuuren H.J."/>
            <person name="Jones S.J."/>
            <person name="Pretorius I.S."/>
            <person name="Schmidt S.A."/>
            <person name="Borneman A.R."/>
        </authorList>
    </citation>
    <scope>NUCLEOTIDE SEQUENCE [LARGE SCALE GENOMIC DNA]</scope>
    <source>
        <strain evidence="23">cv. Chardonnay</strain>
        <tissue evidence="22">Leaf</tissue>
    </source>
</reference>
<evidence type="ECO:0000256" key="5">
    <source>
        <dbReference type="ARBA" id="ARBA00022475"/>
    </source>
</evidence>
<dbReference type="Proteomes" id="UP000288805">
    <property type="component" value="Unassembled WGS sequence"/>
</dbReference>
<dbReference type="InterPro" id="IPR050528">
    <property type="entry name" value="L-type_Lectin-RKs"/>
</dbReference>
<comment type="similarity">
    <text evidence="3">In the C-terminal section; belongs to the protein kinase superfamily. Ser/Thr protein kinase family.</text>
</comment>
<keyword evidence="12 22" id="KW-0418">Kinase</keyword>
<evidence type="ECO:0000256" key="3">
    <source>
        <dbReference type="ARBA" id="ARBA00010217"/>
    </source>
</evidence>
<evidence type="ECO:0000256" key="2">
    <source>
        <dbReference type="ARBA" id="ARBA00008536"/>
    </source>
</evidence>
<gene>
    <name evidence="22" type="primary">LECRKS5_5</name>
    <name evidence="22" type="ORF">CK203_077143</name>
</gene>
<dbReference type="InterPro" id="IPR017441">
    <property type="entry name" value="Protein_kinase_ATP_BS"/>
</dbReference>
<dbReference type="CDD" id="cd06899">
    <property type="entry name" value="lectin_legume_LecRK_Arcelin_ConA"/>
    <property type="match status" value="1"/>
</dbReference>
<dbReference type="FunFam" id="1.10.510.10:FF:000626">
    <property type="entry name" value="probable L-type lectin-domain containing receptor kinase S.5"/>
    <property type="match status" value="1"/>
</dbReference>
<feature type="domain" description="Protein kinase" evidence="21">
    <location>
        <begin position="329"/>
        <end position="615"/>
    </location>
</feature>
<dbReference type="SUPFAM" id="SSF56112">
    <property type="entry name" value="Protein kinase-like (PK-like)"/>
    <property type="match status" value="1"/>
</dbReference>
<dbReference type="InterPro" id="IPR019825">
    <property type="entry name" value="Lectin_legB_Mn/Ca_BS"/>
</dbReference>
<dbReference type="GO" id="GO:0005524">
    <property type="term" value="F:ATP binding"/>
    <property type="evidence" value="ECO:0007669"/>
    <property type="project" value="UniProtKB-UniRule"/>
</dbReference>
<dbReference type="PROSITE" id="PS00307">
    <property type="entry name" value="LECTIN_LEGUME_BETA"/>
    <property type="match status" value="1"/>
</dbReference>
<dbReference type="InterPro" id="IPR013320">
    <property type="entry name" value="ConA-like_dom_sf"/>
</dbReference>
<keyword evidence="13 18" id="KW-0067">ATP-binding</keyword>
<evidence type="ECO:0000256" key="8">
    <source>
        <dbReference type="ARBA" id="ARBA00022692"/>
    </source>
</evidence>
<accession>A0A438D5X2</accession>
<keyword evidence="10 22" id="KW-0430">Lectin</keyword>
<evidence type="ECO:0000256" key="6">
    <source>
        <dbReference type="ARBA" id="ARBA00022527"/>
    </source>
</evidence>
<organism evidence="22 23">
    <name type="scientific">Vitis vinifera</name>
    <name type="common">Grape</name>
    <dbReference type="NCBI Taxonomy" id="29760"/>
    <lineage>
        <taxon>Eukaryota</taxon>
        <taxon>Viridiplantae</taxon>
        <taxon>Streptophyta</taxon>
        <taxon>Embryophyta</taxon>
        <taxon>Tracheophyta</taxon>
        <taxon>Spermatophyta</taxon>
        <taxon>Magnoliopsida</taxon>
        <taxon>eudicotyledons</taxon>
        <taxon>Gunneridae</taxon>
        <taxon>Pentapetalae</taxon>
        <taxon>rosids</taxon>
        <taxon>Vitales</taxon>
        <taxon>Vitaceae</taxon>
        <taxon>Viteae</taxon>
        <taxon>Vitis</taxon>
    </lineage>
</organism>
<keyword evidence="9 20" id="KW-0732">Signal</keyword>
<evidence type="ECO:0000313" key="23">
    <source>
        <dbReference type="Proteomes" id="UP000288805"/>
    </source>
</evidence>
<evidence type="ECO:0000256" key="11">
    <source>
        <dbReference type="ARBA" id="ARBA00022741"/>
    </source>
</evidence>
<keyword evidence="7" id="KW-0808">Transferase</keyword>
<dbReference type="PROSITE" id="PS00107">
    <property type="entry name" value="PROTEIN_KINASE_ATP"/>
    <property type="match status" value="1"/>
</dbReference>
<comment type="caution">
    <text evidence="22">The sequence shown here is derived from an EMBL/GenBank/DDBJ whole genome shotgun (WGS) entry which is preliminary data.</text>
</comment>
<comment type="subcellular location">
    <subcellularLocation>
        <location evidence="1">Cell membrane</location>
        <topology evidence="1">Single-pass type I membrane protein</topology>
    </subcellularLocation>
</comment>
<dbReference type="Gene3D" id="1.10.510.10">
    <property type="entry name" value="Transferase(Phosphotransferase) domain 1"/>
    <property type="match status" value="1"/>
</dbReference>
<dbReference type="PANTHER" id="PTHR27007">
    <property type="match status" value="1"/>
</dbReference>
<dbReference type="InterPro" id="IPR011009">
    <property type="entry name" value="Kinase-like_dom_sf"/>
</dbReference>
<evidence type="ECO:0000256" key="18">
    <source>
        <dbReference type="PROSITE-ProRule" id="PRU10141"/>
    </source>
</evidence>
<evidence type="ECO:0000256" key="20">
    <source>
        <dbReference type="SAM" id="SignalP"/>
    </source>
</evidence>
<evidence type="ECO:0000256" key="1">
    <source>
        <dbReference type="ARBA" id="ARBA00004251"/>
    </source>
</evidence>
<feature type="signal peptide" evidence="20">
    <location>
        <begin position="1"/>
        <end position="31"/>
    </location>
</feature>
<keyword evidence="5" id="KW-1003">Cell membrane</keyword>
<evidence type="ECO:0000259" key="21">
    <source>
        <dbReference type="PROSITE" id="PS50011"/>
    </source>
</evidence>
<evidence type="ECO:0000313" key="22">
    <source>
        <dbReference type="EMBL" id="RVW30787.1"/>
    </source>
</evidence>
<dbReference type="InterPro" id="IPR000719">
    <property type="entry name" value="Prot_kinase_dom"/>
</dbReference>
<evidence type="ECO:0000256" key="10">
    <source>
        <dbReference type="ARBA" id="ARBA00022734"/>
    </source>
</evidence>
<comment type="similarity">
    <text evidence="2">In the N-terminal section; belongs to the leguminous lectin family.</text>
</comment>
<dbReference type="GO" id="GO:0005886">
    <property type="term" value="C:plasma membrane"/>
    <property type="evidence" value="ECO:0007669"/>
    <property type="project" value="UniProtKB-SubCell"/>
</dbReference>
<dbReference type="Gene3D" id="3.30.200.20">
    <property type="entry name" value="Phosphorylase Kinase, domain 1"/>
    <property type="match status" value="1"/>
</dbReference>
<dbReference type="AlphaFoldDB" id="A0A438D5X2"/>
<name>A0A438D5X2_VITVI</name>
<protein>
    <recommendedName>
        <fullName evidence="4">non-specific serine/threonine protein kinase</fullName>
        <ecNumber evidence="4">2.7.11.1</ecNumber>
    </recommendedName>
</protein>
<keyword evidence="16 22" id="KW-0675">Receptor</keyword>
<dbReference type="Pfam" id="PF00069">
    <property type="entry name" value="Pkinase"/>
    <property type="match status" value="1"/>
</dbReference>
<dbReference type="GO" id="GO:0030246">
    <property type="term" value="F:carbohydrate binding"/>
    <property type="evidence" value="ECO:0007669"/>
    <property type="project" value="UniProtKB-KW"/>
</dbReference>
<keyword evidence="15 19" id="KW-0472">Membrane</keyword>
<evidence type="ECO:0000256" key="4">
    <source>
        <dbReference type="ARBA" id="ARBA00012513"/>
    </source>
</evidence>
<evidence type="ECO:0000256" key="7">
    <source>
        <dbReference type="ARBA" id="ARBA00022679"/>
    </source>
</evidence>
<dbReference type="FunFam" id="3.30.200.20:FF:000476">
    <property type="entry name" value="Probable L-type lectin-domain containing receptor kinase S.5"/>
    <property type="match status" value="1"/>
</dbReference>
<dbReference type="EC" id="2.7.11.1" evidence="4"/>
<evidence type="ECO:0000256" key="19">
    <source>
        <dbReference type="SAM" id="Phobius"/>
    </source>
</evidence>
<evidence type="ECO:0000256" key="15">
    <source>
        <dbReference type="ARBA" id="ARBA00023136"/>
    </source>
</evidence>
<dbReference type="SUPFAM" id="SSF49899">
    <property type="entry name" value="Concanavalin A-like lectins/glucanases"/>
    <property type="match status" value="1"/>
</dbReference>
<proteinExistence type="inferred from homology"/>
<dbReference type="PROSITE" id="PS50011">
    <property type="entry name" value="PROTEIN_KINASE_DOM"/>
    <property type="match status" value="1"/>
</dbReference>
<evidence type="ECO:0000256" key="14">
    <source>
        <dbReference type="ARBA" id="ARBA00022989"/>
    </source>
</evidence>
<keyword evidence="6" id="KW-0723">Serine/threonine-protein kinase</keyword>
<evidence type="ECO:0000256" key="17">
    <source>
        <dbReference type="ARBA" id="ARBA00023180"/>
    </source>
</evidence>
<evidence type="ECO:0000256" key="9">
    <source>
        <dbReference type="ARBA" id="ARBA00022729"/>
    </source>
</evidence>
<dbReference type="SMART" id="SM00220">
    <property type="entry name" value="S_TKc"/>
    <property type="match status" value="1"/>
</dbReference>
<keyword evidence="11 18" id="KW-0547">Nucleotide-binding</keyword>
<feature type="binding site" evidence="18">
    <location>
        <position position="356"/>
    </location>
    <ligand>
        <name>ATP</name>
        <dbReference type="ChEBI" id="CHEBI:30616"/>
    </ligand>
</feature>
<dbReference type="InterPro" id="IPR001220">
    <property type="entry name" value="Legume_lectin_dom"/>
</dbReference>
<dbReference type="GO" id="GO:0004674">
    <property type="term" value="F:protein serine/threonine kinase activity"/>
    <property type="evidence" value="ECO:0007669"/>
    <property type="project" value="UniProtKB-KW"/>
</dbReference>
<keyword evidence="14 19" id="KW-1133">Transmembrane helix</keyword>
<dbReference type="Pfam" id="PF00139">
    <property type="entry name" value="Lectin_legB"/>
    <property type="match status" value="1"/>
</dbReference>
<feature type="transmembrane region" description="Helical" evidence="19">
    <location>
        <begin position="264"/>
        <end position="285"/>
    </location>
</feature>
<dbReference type="InterPro" id="IPR008271">
    <property type="entry name" value="Ser/Thr_kinase_AS"/>
</dbReference>
<evidence type="ECO:0000256" key="13">
    <source>
        <dbReference type="ARBA" id="ARBA00022840"/>
    </source>
</evidence>
<keyword evidence="8 19" id="KW-0812">Transmembrane</keyword>
<evidence type="ECO:0000256" key="16">
    <source>
        <dbReference type="ARBA" id="ARBA00023170"/>
    </source>
</evidence>
<dbReference type="PROSITE" id="PS00108">
    <property type="entry name" value="PROTEIN_KINASE_ST"/>
    <property type="match status" value="1"/>
</dbReference>
<evidence type="ECO:0000256" key="12">
    <source>
        <dbReference type="ARBA" id="ARBA00022777"/>
    </source>
</evidence>
<feature type="chain" id="PRO_5019100679" description="non-specific serine/threonine protein kinase" evidence="20">
    <location>
        <begin position="32"/>
        <end position="656"/>
    </location>
</feature>
<sequence length="656" mass="73211">MAFCHFPGYSAVVGALLLATFLVVAVDQAGCFSFTYSTFQKANESDLTTNNSYIVFGAIQVTPDVSSGALIANQSGRALFKRPFRLRSNMSFRSTFVLNISNKTNPGGEGLAFILTGRTDLPPSSHGQWLGIVNQATNGSAKAQIVAVEFDTRKSYPEDLDDNHVGLNVNSINSITQKSLSLKLSNETGEDVTVKVEYDGEVLRVFVGKNASTPVISETIDLSKYLPEKIYVGFSASTGIQTELNCVRSWEFGGLDIYEEKSLVWVWITVPSVVFLAVTIALLYWRCTREDEGRVEDDDDPEVELQIQGSSMAPKRFRLKELQAATANFNSKNQLGEGGFGKVYKGVLEKKEVAVKRFSRNSHQGKQDFIAEVTTIGNLHHKNLVKLAGWCYERSELLLVYEFMPNKSLDKLIFSNQKQSTETNPIALDWEKRHSIIRGVAQALDYLHNGCQDRVLHRDIKASNIMLDSEFNARLGDFGLARTIHPNDQTHHSTQVLAGTHGYMAPESFHNSRATVETDVYAFGVLLLEVVCARKPGTQSMENDYNNSIVDWVWAHHRRDRLFEVVDFRLNGDFNREQVECVLMLALACCHPNPYERPSMRTALRVLTGEVDPPLIPFDKPVFMWPATAPPSFNEDLEYCSVSGGQMTPLSELSGR</sequence>
<dbReference type="EMBL" id="QGNW01001787">
    <property type="protein sequence ID" value="RVW30787.1"/>
    <property type="molecule type" value="Genomic_DNA"/>
</dbReference>
<dbReference type="CDD" id="cd14066">
    <property type="entry name" value="STKc_IRAK"/>
    <property type="match status" value="1"/>
</dbReference>